<protein>
    <submittedName>
        <fullName evidence="1">Uncharacterized protein</fullName>
    </submittedName>
</protein>
<dbReference type="EMBL" id="BGZK01000278">
    <property type="protein sequence ID" value="GBP33726.1"/>
    <property type="molecule type" value="Genomic_DNA"/>
</dbReference>
<comment type="caution">
    <text evidence="1">The sequence shown here is derived from an EMBL/GenBank/DDBJ whole genome shotgun (WGS) entry which is preliminary data.</text>
</comment>
<gene>
    <name evidence="1" type="ORF">EVAR_17053_1</name>
</gene>
<dbReference type="AlphaFoldDB" id="A0A4C1V5T0"/>
<sequence>MDGISSKVNEIDDYDIALADSCDRTVFVFIEWCLFEHFAAFFPVVQLSQTNGPVMGLGREIEKAQFEAKNRKSTWPEGDASERDSFLKLQATRRAELRSQETELKSSVV</sequence>
<proteinExistence type="predicted"/>
<reference evidence="1 2" key="1">
    <citation type="journal article" date="2019" name="Commun. Biol.">
        <title>The bagworm genome reveals a unique fibroin gene that provides high tensile strength.</title>
        <authorList>
            <person name="Kono N."/>
            <person name="Nakamura H."/>
            <person name="Ohtoshi R."/>
            <person name="Tomita M."/>
            <person name="Numata K."/>
            <person name="Arakawa K."/>
        </authorList>
    </citation>
    <scope>NUCLEOTIDE SEQUENCE [LARGE SCALE GENOMIC DNA]</scope>
</reference>
<evidence type="ECO:0000313" key="1">
    <source>
        <dbReference type="EMBL" id="GBP33726.1"/>
    </source>
</evidence>
<organism evidence="1 2">
    <name type="scientific">Eumeta variegata</name>
    <name type="common">Bagworm moth</name>
    <name type="synonym">Eumeta japonica</name>
    <dbReference type="NCBI Taxonomy" id="151549"/>
    <lineage>
        <taxon>Eukaryota</taxon>
        <taxon>Metazoa</taxon>
        <taxon>Ecdysozoa</taxon>
        <taxon>Arthropoda</taxon>
        <taxon>Hexapoda</taxon>
        <taxon>Insecta</taxon>
        <taxon>Pterygota</taxon>
        <taxon>Neoptera</taxon>
        <taxon>Endopterygota</taxon>
        <taxon>Lepidoptera</taxon>
        <taxon>Glossata</taxon>
        <taxon>Ditrysia</taxon>
        <taxon>Tineoidea</taxon>
        <taxon>Psychidae</taxon>
        <taxon>Oiketicinae</taxon>
        <taxon>Eumeta</taxon>
    </lineage>
</organism>
<dbReference type="Proteomes" id="UP000299102">
    <property type="component" value="Unassembled WGS sequence"/>
</dbReference>
<name>A0A4C1V5T0_EUMVA</name>
<accession>A0A4C1V5T0</accession>
<evidence type="ECO:0000313" key="2">
    <source>
        <dbReference type="Proteomes" id="UP000299102"/>
    </source>
</evidence>
<keyword evidence="2" id="KW-1185">Reference proteome</keyword>